<keyword evidence="7" id="KW-0902">Two-component regulatory system</keyword>
<keyword evidence="6" id="KW-0067">ATP-binding</keyword>
<dbReference type="GO" id="GO:0007234">
    <property type="term" value="P:osmosensory signaling via phosphorelay pathway"/>
    <property type="evidence" value="ECO:0007669"/>
    <property type="project" value="TreeGrafter"/>
</dbReference>
<dbReference type="EC" id="2.7.13.3" evidence="2"/>
<dbReference type="SMART" id="SM00387">
    <property type="entry name" value="HATPase_c"/>
    <property type="match status" value="1"/>
</dbReference>
<dbReference type="PANTHER" id="PTHR42878:SF7">
    <property type="entry name" value="SENSOR HISTIDINE KINASE GLRK"/>
    <property type="match status" value="1"/>
</dbReference>
<dbReference type="InterPro" id="IPR036890">
    <property type="entry name" value="HATPase_C_sf"/>
</dbReference>
<keyword evidence="5" id="KW-0418">Kinase</keyword>
<dbReference type="GO" id="GO:0030295">
    <property type="term" value="F:protein kinase activator activity"/>
    <property type="evidence" value="ECO:0007669"/>
    <property type="project" value="TreeGrafter"/>
</dbReference>
<accession>A0A518BTB9</accession>
<evidence type="ECO:0000256" key="8">
    <source>
        <dbReference type="SAM" id="MobiDB-lite"/>
    </source>
</evidence>
<dbReference type="InterPro" id="IPR050351">
    <property type="entry name" value="BphY/WalK/GraS-like"/>
</dbReference>
<dbReference type="GO" id="GO:0005524">
    <property type="term" value="F:ATP binding"/>
    <property type="evidence" value="ECO:0007669"/>
    <property type="project" value="UniProtKB-KW"/>
</dbReference>
<feature type="region of interest" description="Disordered" evidence="8">
    <location>
        <begin position="1"/>
        <end position="25"/>
    </location>
</feature>
<evidence type="ECO:0000256" key="3">
    <source>
        <dbReference type="ARBA" id="ARBA00022679"/>
    </source>
</evidence>
<dbReference type="Proteomes" id="UP000320386">
    <property type="component" value="Chromosome"/>
</dbReference>
<dbReference type="SUPFAM" id="SSF55874">
    <property type="entry name" value="ATPase domain of HSP90 chaperone/DNA topoisomerase II/histidine kinase"/>
    <property type="match status" value="1"/>
</dbReference>
<evidence type="ECO:0000313" key="11">
    <source>
        <dbReference type="Proteomes" id="UP000320386"/>
    </source>
</evidence>
<evidence type="ECO:0000256" key="5">
    <source>
        <dbReference type="ARBA" id="ARBA00022777"/>
    </source>
</evidence>
<dbReference type="KEGG" id="mcad:Pan265_00430"/>
<protein>
    <recommendedName>
        <fullName evidence="2">histidine kinase</fullName>
        <ecNumber evidence="2">2.7.13.3</ecNumber>
    </recommendedName>
</protein>
<dbReference type="AlphaFoldDB" id="A0A518BTB9"/>
<dbReference type="PANTHER" id="PTHR42878">
    <property type="entry name" value="TWO-COMPONENT HISTIDINE KINASE"/>
    <property type="match status" value="1"/>
</dbReference>
<dbReference type="PROSITE" id="PS50109">
    <property type="entry name" value="HIS_KIN"/>
    <property type="match status" value="1"/>
</dbReference>
<dbReference type="Gene3D" id="3.30.565.10">
    <property type="entry name" value="Histidine kinase-like ATPase, C-terminal domain"/>
    <property type="match status" value="1"/>
</dbReference>
<gene>
    <name evidence="10" type="primary">zraS_2</name>
    <name evidence="10" type="ORF">Pan265_00430</name>
</gene>
<evidence type="ECO:0000259" key="9">
    <source>
        <dbReference type="PROSITE" id="PS50109"/>
    </source>
</evidence>
<reference evidence="10 11" key="1">
    <citation type="submission" date="2019-02" db="EMBL/GenBank/DDBJ databases">
        <title>Deep-cultivation of Planctomycetes and their phenomic and genomic characterization uncovers novel biology.</title>
        <authorList>
            <person name="Wiegand S."/>
            <person name="Jogler M."/>
            <person name="Boedeker C."/>
            <person name="Pinto D."/>
            <person name="Vollmers J."/>
            <person name="Rivas-Marin E."/>
            <person name="Kohn T."/>
            <person name="Peeters S.H."/>
            <person name="Heuer A."/>
            <person name="Rast P."/>
            <person name="Oberbeckmann S."/>
            <person name="Bunk B."/>
            <person name="Jeske O."/>
            <person name="Meyerdierks A."/>
            <person name="Storesund J.E."/>
            <person name="Kallscheuer N."/>
            <person name="Luecker S."/>
            <person name="Lage O.M."/>
            <person name="Pohl T."/>
            <person name="Merkel B.J."/>
            <person name="Hornburger P."/>
            <person name="Mueller R.-W."/>
            <person name="Bruemmer F."/>
            <person name="Labrenz M."/>
            <person name="Spormann A.M."/>
            <person name="Op den Camp H."/>
            <person name="Overmann J."/>
            <person name="Amann R."/>
            <person name="Jetten M.S.M."/>
            <person name="Mascher T."/>
            <person name="Medema M.H."/>
            <person name="Devos D.P."/>
            <person name="Kaster A.-K."/>
            <person name="Ovreas L."/>
            <person name="Rohde M."/>
            <person name="Galperin M.Y."/>
            <person name="Jogler C."/>
        </authorList>
    </citation>
    <scope>NUCLEOTIDE SEQUENCE [LARGE SCALE GENOMIC DNA]</scope>
    <source>
        <strain evidence="10 11">Pan265</strain>
    </source>
</reference>
<evidence type="ECO:0000256" key="6">
    <source>
        <dbReference type="ARBA" id="ARBA00022840"/>
    </source>
</evidence>
<dbReference type="RefSeq" id="WP_145444222.1">
    <property type="nucleotide sequence ID" value="NZ_CP036280.1"/>
</dbReference>
<feature type="domain" description="Histidine kinase" evidence="9">
    <location>
        <begin position="1"/>
        <end position="177"/>
    </location>
</feature>
<evidence type="ECO:0000256" key="7">
    <source>
        <dbReference type="ARBA" id="ARBA00023012"/>
    </source>
</evidence>
<dbReference type="OrthoDB" id="263016at2"/>
<dbReference type="InterPro" id="IPR005467">
    <property type="entry name" value="His_kinase_dom"/>
</dbReference>
<keyword evidence="3 10" id="KW-0808">Transferase</keyword>
<comment type="catalytic activity">
    <reaction evidence="1">
        <text>ATP + protein L-histidine = ADP + protein N-phospho-L-histidine.</text>
        <dbReference type="EC" id="2.7.13.3"/>
    </reaction>
</comment>
<evidence type="ECO:0000256" key="1">
    <source>
        <dbReference type="ARBA" id="ARBA00000085"/>
    </source>
</evidence>
<evidence type="ECO:0000313" key="10">
    <source>
        <dbReference type="EMBL" id="QDU70221.1"/>
    </source>
</evidence>
<evidence type="ECO:0000256" key="4">
    <source>
        <dbReference type="ARBA" id="ARBA00022741"/>
    </source>
</evidence>
<sequence>MTANELLTLPGHDASRPTPSPDPTPSLAQAVEQVLRDLQPRAATLDAELIIELALNAAQAEPGPLPAILGHLVENSLDAVARAARGPWDETPHQVLVTVDRQAERIILAVTDTGDGLDPSILDTHGRVIIGRSTKPGRTGLGLRLVRDTVEQHDGHLSIDNVPNAGVHAEIDLPVNTGRNARAA</sequence>
<keyword evidence="11" id="KW-1185">Reference proteome</keyword>
<dbReference type="Pfam" id="PF02518">
    <property type="entry name" value="HATPase_c"/>
    <property type="match status" value="1"/>
</dbReference>
<dbReference type="InterPro" id="IPR003594">
    <property type="entry name" value="HATPase_dom"/>
</dbReference>
<dbReference type="GO" id="GO:0000156">
    <property type="term" value="F:phosphorelay response regulator activity"/>
    <property type="evidence" value="ECO:0007669"/>
    <property type="project" value="TreeGrafter"/>
</dbReference>
<name>A0A518BTB9_9BACT</name>
<dbReference type="GO" id="GO:0004673">
    <property type="term" value="F:protein histidine kinase activity"/>
    <property type="evidence" value="ECO:0007669"/>
    <property type="project" value="UniProtKB-EC"/>
</dbReference>
<keyword evidence="4" id="KW-0547">Nucleotide-binding</keyword>
<proteinExistence type="predicted"/>
<organism evidence="10 11">
    <name type="scientific">Mucisphaera calidilacus</name>
    <dbReference type="NCBI Taxonomy" id="2527982"/>
    <lineage>
        <taxon>Bacteria</taxon>
        <taxon>Pseudomonadati</taxon>
        <taxon>Planctomycetota</taxon>
        <taxon>Phycisphaerae</taxon>
        <taxon>Phycisphaerales</taxon>
        <taxon>Phycisphaeraceae</taxon>
        <taxon>Mucisphaera</taxon>
    </lineage>
</organism>
<evidence type="ECO:0000256" key="2">
    <source>
        <dbReference type="ARBA" id="ARBA00012438"/>
    </source>
</evidence>
<dbReference type="EMBL" id="CP036280">
    <property type="protein sequence ID" value="QDU70221.1"/>
    <property type="molecule type" value="Genomic_DNA"/>
</dbReference>